<evidence type="ECO:0000256" key="8">
    <source>
        <dbReference type="ARBA" id="ARBA00023065"/>
    </source>
</evidence>
<keyword evidence="10" id="KW-0325">Glycoprotein</keyword>
<keyword evidence="9 14" id="KW-0472">Membrane</keyword>
<evidence type="ECO:0000256" key="6">
    <source>
        <dbReference type="ARBA" id="ARBA00022989"/>
    </source>
</evidence>
<evidence type="ECO:0000256" key="1">
    <source>
        <dbReference type="ARBA" id="ARBA00004141"/>
    </source>
</evidence>
<accession>A0A914UKW4</accession>
<dbReference type="AlphaFoldDB" id="A0A914UKW4"/>
<comment type="subcellular location">
    <subcellularLocation>
        <location evidence="1">Membrane</location>
        <topology evidence="1">Multi-pass membrane protein</topology>
    </subcellularLocation>
</comment>
<organism evidence="15 16">
    <name type="scientific">Plectus sambesii</name>
    <dbReference type="NCBI Taxonomy" id="2011161"/>
    <lineage>
        <taxon>Eukaryota</taxon>
        <taxon>Metazoa</taxon>
        <taxon>Ecdysozoa</taxon>
        <taxon>Nematoda</taxon>
        <taxon>Chromadorea</taxon>
        <taxon>Plectida</taxon>
        <taxon>Plectina</taxon>
        <taxon>Plectoidea</taxon>
        <taxon>Plectidae</taxon>
        <taxon>Plectus</taxon>
    </lineage>
</organism>
<evidence type="ECO:0000313" key="15">
    <source>
        <dbReference type="Proteomes" id="UP000887566"/>
    </source>
</evidence>
<comment type="similarity">
    <text evidence="2 13">Belongs to the amiloride-sensitive sodium channel (TC 1.A.6) family.</text>
</comment>
<dbReference type="GO" id="GO:0005886">
    <property type="term" value="C:plasma membrane"/>
    <property type="evidence" value="ECO:0007669"/>
    <property type="project" value="TreeGrafter"/>
</dbReference>
<keyword evidence="3 13" id="KW-0813">Transport</keyword>
<reference evidence="16" key="1">
    <citation type="submission" date="2022-11" db="UniProtKB">
        <authorList>
            <consortium name="WormBaseParasite"/>
        </authorList>
    </citation>
    <scope>IDENTIFICATION</scope>
</reference>
<proteinExistence type="inferred from homology"/>
<sequence>MNPFPAALPFRKLSGRRTSNPFARKSTQILPTVLWSPWSPWVLTSGRAQLNHSNNSDHLNMSQVQNNGSISNGHANGYAGSGGGNIEEHQYPTAAYLAGSDLSWMTEFHGMGSLLSAKTLKGQSFWLLVIISCLSLGAYSTYALIEEYTATPTATLITLEQVEELLFPKITVCPKLPDAIQLDKVMASMRNSPMPPLNNTTATRLIAFAIAGSGFDNLEPLVYNWSSGEISEYSRLYDLWRGNTTVLNFFTKTIEGNDYLCEDLFPPNGCIVSGINRNCCEIFEPHYVMRRGRCFSSTRLVQTNVDEIGKIMLSINRMPSRLVDGDGLQPQVVIYLSDYPPPIPDYPRYYLNPNEWNRMRFRLRKIDQIRKSTNNCTEDGSQDGPNLCFVNNWLNETVVKPLNCSLPYLLTYSKNKPICHPEQIVRNYESAIHQRSSFENMHQCRPSCERWEYQISLHTARAMKPFHGYGFRLEASYMDMVFEKYEEVRTTTFPGFVSQIGGQLSLFLGISIVTVAQFAVHAIFACYRYFKLKRLQSTNEKLPYYSNSRLH</sequence>
<dbReference type="GO" id="GO:0015280">
    <property type="term" value="F:ligand-gated sodium channel activity"/>
    <property type="evidence" value="ECO:0007669"/>
    <property type="project" value="TreeGrafter"/>
</dbReference>
<keyword evidence="15" id="KW-1185">Reference proteome</keyword>
<evidence type="ECO:0000256" key="5">
    <source>
        <dbReference type="ARBA" id="ARBA00022692"/>
    </source>
</evidence>
<evidence type="ECO:0000256" key="3">
    <source>
        <dbReference type="ARBA" id="ARBA00022448"/>
    </source>
</evidence>
<evidence type="ECO:0000256" key="2">
    <source>
        <dbReference type="ARBA" id="ARBA00007193"/>
    </source>
</evidence>
<keyword evidence="7" id="KW-0915">Sodium</keyword>
<protein>
    <submittedName>
        <fullName evidence="16">Uncharacterized protein</fullName>
    </submittedName>
</protein>
<dbReference type="Pfam" id="PF00858">
    <property type="entry name" value="ASC"/>
    <property type="match status" value="1"/>
</dbReference>
<keyword evidence="6 14" id="KW-1133">Transmembrane helix</keyword>
<evidence type="ECO:0000256" key="4">
    <source>
        <dbReference type="ARBA" id="ARBA00022461"/>
    </source>
</evidence>
<evidence type="ECO:0000256" key="10">
    <source>
        <dbReference type="ARBA" id="ARBA00023180"/>
    </source>
</evidence>
<dbReference type="WBParaSite" id="PSAMB.scaffold1067size60377.g10988.t1">
    <property type="protein sequence ID" value="PSAMB.scaffold1067size60377.g10988.t1"/>
    <property type="gene ID" value="PSAMB.scaffold1067size60377.g10988"/>
</dbReference>
<keyword evidence="4 13" id="KW-0894">Sodium channel</keyword>
<keyword evidence="12 13" id="KW-0407">Ion channel</keyword>
<evidence type="ECO:0000256" key="9">
    <source>
        <dbReference type="ARBA" id="ARBA00023136"/>
    </source>
</evidence>
<keyword evidence="11 13" id="KW-0739">Sodium transport</keyword>
<evidence type="ECO:0000256" key="12">
    <source>
        <dbReference type="ARBA" id="ARBA00023303"/>
    </source>
</evidence>
<evidence type="ECO:0000256" key="7">
    <source>
        <dbReference type="ARBA" id="ARBA00023053"/>
    </source>
</evidence>
<feature type="transmembrane region" description="Helical" evidence="14">
    <location>
        <begin position="504"/>
        <end position="527"/>
    </location>
</feature>
<keyword evidence="8 13" id="KW-0406">Ion transport</keyword>
<dbReference type="PRINTS" id="PR01078">
    <property type="entry name" value="AMINACHANNEL"/>
</dbReference>
<evidence type="ECO:0000256" key="11">
    <source>
        <dbReference type="ARBA" id="ARBA00023201"/>
    </source>
</evidence>
<evidence type="ECO:0000256" key="14">
    <source>
        <dbReference type="SAM" id="Phobius"/>
    </source>
</evidence>
<name>A0A914UKW4_9BILA</name>
<evidence type="ECO:0000313" key="16">
    <source>
        <dbReference type="WBParaSite" id="PSAMB.scaffold1067size60377.g10988.t1"/>
    </source>
</evidence>
<dbReference type="PANTHER" id="PTHR11690:SF1">
    <property type="entry name" value="DEGENERIN LIKE"/>
    <property type="match status" value="1"/>
</dbReference>
<keyword evidence="5 13" id="KW-0812">Transmembrane</keyword>
<dbReference type="InterPro" id="IPR001873">
    <property type="entry name" value="ENaC"/>
</dbReference>
<evidence type="ECO:0000256" key="13">
    <source>
        <dbReference type="RuleBase" id="RU000679"/>
    </source>
</evidence>
<dbReference type="PANTHER" id="PTHR11690">
    <property type="entry name" value="AMILORIDE-SENSITIVE SODIUM CHANNEL-RELATED"/>
    <property type="match status" value="1"/>
</dbReference>
<dbReference type="Proteomes" id="UP000887566">
    <property type="component" value="Unplaced"/>
</dbReference>
<dbReference type="Gene3D" id="1.10.287.770">
    <property type="entry name" value="YojJ-like"/>
    <property type="match status" value="1"/>
</dbReference>